<evidence type="ECO:0000256" key="2">
    <source>
        <dbReference type="ARBA" id="ARBA00022840"/>
    </source>
</evidence>
<name>J9GNM3_9ZZZZ</name>
<comment type="caution">
    <text evidence="8">The sequence shown here is derived from an EMBL/GenBank/DDBJ whole genome shotgun (WGS) entry which is preliminary data.</text>
</comment>
<evidence type="ECO:0000259" key="6">
    <source>
        <dbReference type="PROSITE" id="PS50045"/>
    </source>
</evidence>
<proteinExistence type="predicted"/>
<feature type="region of interest" description="Disordered" evidence="5">
    <location>
        <begin position="135"/>
        <end position="179"/>
    </location>
</feature>
<dbReference type="SUPFAM" id="SSF52172">
    <property type="entry name" value="CheY-like"/>
    <property type="match status" value="1"/>
</dbReference>
<accession>J9GNM3</accession>
<dbReference type="GO" id="GO:0043565">
    <property type="term" value="F:sequence-specific DNA binding"/>
    <property type="evidence" value="ECO:0007669"/>
    <property type="project" value="InterPro"/>
</dbReference>
<evidence type="ECO:0000256" key="1">
    <source>
        <dbReference type="ARBA" id="ARBA00022741"/>
    </source>
</evidence>
<dbReference type="EMBL" id="AMCI01002931">
    <property type="protein sequence ID" value="EJX01505.1"/>
    <property type="molecule type" value="Genomic_DNA"/>
</dbReference>
<dbReference type="PANTHER" id="PTHR32071:SF81">
    <property type="entry name" value="PROPIONATE CATABOLISM OPERON REGULATORY PROTEIN"/>
    <property type="match status" value="1"/>
</dbReference>
<dbReference type="Gene3D" id="1.10.10.60">
    <property type="entry name" value="Homeodomain-like"/>
    <property type="match status" value="1"/>
</dbReference>
<evidence type="ECO:0000256" key="3">
    <source>
        <dbReference type="ARBA" id="ARBA00023015"/>
    </source>
</evidence>
<dbReference type="PRINTS" id="PR01590">
    <property type="entry name" value="HTHFIS"/>
</dbReference>
<dbReference type="SMART" id="SM00382">
    <property type="entry name" value="AAA"/>
    <property type="match status" value="1"/>
</dbReference>
<dbReference type="InterPro" id="IPR009057">
    <property type="entry name" value="Homeodomain-like_sf"/>
</dbReference>
<dbReference type="Gene3D" id="3.40.50.300">
    <property type="entry name" value="P-loop containing nucleotide triphosphate hydrolases"/>
    <property type="match status" value="1"/>
</dbReference>
<dbReference type="InterPro" id="IPR027417">
    <property type="entry name" value="P-loop_NTPase"/>
</dbReference>
<dbReference type="SMART" id="SM00448">
    <property type="entry name" value="REC"/>
    <property type="match status" value="1"/>
</dbReference>
<evidence type="ECO:0000256" key="4">
    <source>
        <dbReference type="ARBA" id="ARBA00023163"/>
    </source>
</evidence>
<dbReference type="InterPro" id="IPR058031">
    <property type="entry name" value="AAA_lid_NorR"/>
</dbReference>
<evidence type="ECO:0000313" key="8">
    <source>
        <dbReference type="EMBL" id="EJX01505.1"/>
    </source>
</evidence>
<dbReference type="InterPro" id="IPR001789">
    <property type="entry name" value="Sig_transdc_resp-reg_receiver"/>
</dbReference>
<feature type="domain" description="Response regulatory" evidence="7">
    <location>
        <begin position="3"/>
        <end position="119"/>
    </location>
</feature>
<keyword evidence="3" id="KW-0805">Transcription regulation</keyword>
<organism evidence="8">
    <name type="scientific">gut metagenome</name>
    <dbReference type="NCBI Taxonomy" id="749906"/>
    <lineage>
        <taxon>unclassified sequences</taxon>
        <taxon>metagenomes</taxon>
        <taxon>organismal metagenomes</taxon>
    </lineage>
</organism>
<dbReference type="Pfam" id="PF02954">
    <property type="entry name" value="HTH_8"/>
    <property type="match status" value="1"/>
</dbReference>
<reference evidence="8" key="1">
    <citation type="journal article" date="2012" name="PLoS ONE">
        <title>Gene sets for utilization of primary and secondary nutrition supplies in the distal gut of endangered iberian lynx.</title>
        <authorList>
            <person name="Alcaide M."/>
            <person name="Messina E."/>
            <person name="Richter M."/>
            <person name="Bargiela R."/>
            <person name="Peplies J."/>
            <person name="Huws S.A."/>
            <person name="Newbold C.J."/>
            <person name="Golyshin P.N."/>
            <person name="Simon M.A."/>
            <person name="Lopez G."/>
            <person name="Yakimov M.M."/>
            <person name="Ferrer M."/>
        </authorList>
    </citation>
    <scope>NUCLEOTIDE SEQUENCE</scope>
</reference>
<dbReference type="FunFam" id="3.40.50.300:FF:000006">
    <property type="entry name" value="DNA-binding transcriptional regulator NtrC"/>
    <property type="match status" value="1"/>
</dbReference>
<feature type="domain" description="Sigma-54 factor interaction" evidence="6">
    <location>
        <begin position="176"/>
        <end position="405"/>
    </location>
</feature>
<dbReference type="PROSITE" id="PS00676">
    <property type="entry name" value="SIGMA54_INTERACT_2"/>
    <property type="match status" value="1"/>
</dbReference>
<keyword evidence="1" id="KW-0547">Nucleotide-binding</keyword>
<evidence type="ECO:0000259" key="7">
    <source>
        <dbReference type="PROSITE" id="PS50110"/>
    </source>
</evidence>
<sequence length="506" mass="55040">MPHLLLVEDDLTFSTLLSTWLGKKGFQVTTASTVQAAIKRLLHEEEPTQLVLSDLRLPDEDGLRLLQWLREQGRQIPFIVMTSYAEVQNAVAAMKLGATDYISKPVQPDILLEKIQEAFKAAAASVAAPIVSAEREQTSTAGPTAVPSPTAVSLDTAGKGRNKRCAPKATTPEPGIEGSSAPAQELYRLASLVAPTPMSVLIIGASGTGKEYVAHRIHEQSMRKDGPFIALDCGALTKELAASELFGHVKGAFTGASTDKTGVFEQASGGTLFLDEVGNLSYDVQVQLLRALQERRVRPVGSTEERRVDIRLVCATNEDLPAAIARGQYREDLYHRINEFTLHIPLLRERGEDILEFAAYFLRHANEELGREVEGFTVEARQALLAYPWPGNLREMRNVIVRATLLAEHNAYIGTTELGLTACTPYTVATAAPLSAATAIRPAAVAPVSAGIGRSSLSLRSDPQQERETILQALRQTNGNKSRAAQLLGIDRKTLYNKLKLFELEG</sequence>
<dbReference type="AlphaFoldDB" id="J9GNM3"/>
<dbReference type="Gene3D" id="3.40.50.2300">
    <property type="match status" value="1"/>
</dbReference>
<gene>
    <name evidence="8" type="ORF">EVA_10392</name>
</gene>
<dbReference type="InterPro" id="IPR002197">
    <property type="entry name" value="HTH_Fis"/>
</dbReference>
<evidence type="ECO:0000256" key="5">
    <source>
        <dbReference type="SAM" id="MobiDB-lite"/>
    </source>
</evidence>
<dbReference type="SUPFAM" id="SSF46689">
    <property type="entry name" value="Homeodomain-like"/>
    <property type="match status" value="1"/>
</dbReference>
<dbReference type="InterPro" id="IPR011006">
    <property type="entry name" value="CheY-like_superfamily"/>
</dbReference>
<dbReference type="InterPro" id="IPR002078">
    <property type="entry name" value="Sigma_54_int"/>
</dbReference>
<protein>
    <submittedName>
        <fullName evidence="8">Two component, sigma54 specific, transcriptional regulator, Fis family</fullName>
    </submittedName>
</protein>
<dbReference type="PROSITE" id="PS50045">
    <property type="entry name" value="SIGMA54_INTERACT_4"/>
    <property type="match status" value="1"/>
</dbReference>
<dbReference type="InterPro" id="IPR003593">
    <property type="entry name" value="AAA+_ATPase"/>
</dbReference>
<keyword evidence="2" id="KW-0067">ATP-binding</keyword>
<dbReference type="InterPro" id="IPR025943">
    <property type="entry name" value="Sigma_54_int_dom_ATP-bd_2"/>
</dbReference>
<dbReference type="Pfam" id="PF25601">
    <property type="entry name" value="AAA_lid_14"/>
    <property type="match status" value="1"/>
</dbReference>
<dbReference type="Gene3D" id="1.10.8.60">
    <property type="match status" value="1"/>
</dbReference>
<dbReference type="Pfam" id="PF00158">
    <property type="entry name" value="Sigma54_activat"/>
    <property type="match status" value="1"/>
</dbReference>
<keyword evidence="4" id="KW-0804">Transcription</keyword>
<dbReference type="Pfam" id="PF00072">
    <property type="entry name" value="Response_reg"/>
    <property type="match status" value="1"/>
</dbReference>
<dbReference type="GO" id="GO:0000160">
    <property type="term" value="P:phosphorelay signal transduction system"/>
    <property type="evidence" value="ECO:0007669"/>
    <property type="project" value="InterPro"/>
</dbReference>
<dbReference type="SUPFAM" id="SSF52540">
    <property type="entry name" value="P-loop containing nucleoside triphosphate hydrolases"/>
    <property type="match status" value="1"/>
</dbReference>
<dbReference type="PANTHER" id="PTHR32071">
    <property type="entry name" value="TRANSCRIPTIONAL REGULATORY PROTEIN"/>
    <property type="match status" value="1"/>
</dbReference>
<dbReference type="CDD" id="cd00156">
    <property type="entry name" value="REC"/>
    <property type="match status" value="1"/>
</dbReference>
<dbReference type="CDD" id="cd00009">
    <property type="entry name" value="AAA"/>
    <property type="match status" value="1"/>
</dbReference>
<dbReference type="PROSITE" id="PS50110">
    <property type="entry name" value="RESPONSE_REGULATORY"/>
    <property type="match status" value="1"/>
</dbReference>
<dbReference type="GO" id="GO:0005524">
    <property type="term" value="F:ATP binding"/>
    <property type="evidence" value="ECO:0007669"/>
    <property type="project" value="UniProtKB-KW"/>
</dbReference>
<dbReference type="GO" id="GO:0006355">
    <property type="term" value="P:regulation of DNA-templated transcription"/>
    <property type="evidence" value="ECO:0007669"/>
    <property type="project" value="InterPro"/>
</dbReference>